<proteinExistence type="predicted"/>
<organism evidence="2 3">
    <name type="scientific">Pseudomonas thivervalensis</name>
    <dbReference type="NCBI Taxonomy" id="86265"/>
    <lineage>
        <taxon>Bacteria</taxon>
        <taxon>Pseudomonadati</taxon>
        <taxon>Pseudomonadota</taxon>
        <taxon>Gammaproteobacteria</taxon>
        <taxon>Pseudomonadales</taxon>
        <taxon>Pseudomonadaceae</taxon>
        <taxon>Pseudomonas</taxon>
    </lineage>
</organism>
<keyword evidence="3" id="KW-1185">Reference proteome</keyword>
<evidence type="ECO:0000256" key="1">
    <source>
        <dbReference type="SAM" id="SignalP"/>
    </source>
</evidence>
<dbReference type="EMBL" id="CP022202">
    <property type="protein sequence ID" value="AXA64192.1"/>
    <property type="molecule type" value="Genomic_DNA"/>
</dbReference>
<protein>
    <submittedName>
        <fullName evidence="2">Uncharacterized protein</fullName>
    </submittedName>
</protein>
<accession>A0A2Z5A281</accession>
<feature type="chain" id="PRO_5044388575" evidence="1">
    <location>
        <begin position="21"/>
        <end position="410"/>
    </location>
</feature>
<gene>
    <name evidence="2" type="ORF">CEQ51_22605</name>
</gene>
<evidence type="ECO:0000313" key="3">
    <source>
        <dbReference type="Proteomes" id="UP000251666"/>
    </source>
</evidence>
<dbReference type="Proteomes" id="UP000251666">
    <property type="component" value="Chromosome"/>
</dbReference>
<keyword evidence="1" id="KW-0732">Signal</keyword>
<sequence>MAVQGMVSVVLLACVSTASAVNKDITALFRPDPSKPNENTFLNTTPVSGYCALYPAVCEREKMFSLQLPIVFDSTGPIQANHGDSRQGAMFDVPATWRLAQVTHTDTGETEIVQVRISGIGSRYQLPVSVVELVGGGVEIGAAHMKLWGGASWKFAPSPCQSTGFGTLNHLIYNFFWKTPVEGVCAKRASYLIPSMSYRHLDFAYELRTPNPLRMSSGQYTGSVTYGVGPGQDFDMGDVMLPNDSVITLNFKLDVEHTLKVEVPPGGNRVELVPPEGWQAWLNSGRKPTRLFRDQRFHISASSRFKMGLECQHISGNTCAIAETGTGHAVPVDVSVTLPDGLTDGAGQPVNRRRLLRDGSGTELLQPGFYVDRRLGALHFEVAQGSVEQMLDSGATAYSGNVTVIWDSEV</sequence>
<dbReference type="KEGG" id="pthv:CE140_22055"/>
<evidence type="ECO:0000313" key="2">
    <source>
        <dbReference type="EMBL" id="AXA64192.1"/>
    </source>
</evidence>
<feature type="signal peptide" evidence="1">
    <location>
        <begin position="1"/>
        <end position="20"/>
    </location>
</feature>
<name>A0A2Z5A281_9PSED</name>
<reference evidence="3" key="1">
    <citation type="journal article" date="2021" name="Front. Microbiol.">
        <title>Genomic Analysis of the 1-Aminocyclopropane-1-Carboxylate Deaminase-Producing Pseudomonas thivervalensis SC5 Reveals Its Multifaceted Roles in Soil and in Beneficial Interactions With Plants.</title>
        <authorList>
            <person name="Nascimento F.X."/>
            <person name="Uron P."/>
            <person name="Glick B.R."/>
            <person name="Giachini A."/>
            <person name="Rossi M.J."/>
        </authorList>
    </citation>
    <scope>NUCLEOTIDE SEQUENCE [LARGE SCALE GENOMIC DNA]</scope>
    <source>
        <strain evidence="3">PLM3</strain>
    </source>
</reference>
<dbReference type="AlphaFoldDB" id="A0A2Z5A281"/>